<evidence type="ECO:0000256" key="1">
    <source>
        <dbReference type="SAM" id="Phobius"/>
    </source>
</evidence>
<keyword evidence="3" id="KW-0808">Transferase</keyword>
<feature type="domain" description="Signal transduction histidine kinase internal region" evidence="2">
    <location>
        <begin position="161"/>
        <end position="239"/>
    </location>
</feature>
<dbReference type="EMBL" id="JAENRR010000007">
    <property type="protein sequence ID" value="MBK3516654.1"/>
    <property type="molecule type" value="Genomic_DNA"/>
</dbReference>
<proteinExistence type="predicted"/>
<dbReference type="SUPFAM" id="SSF55874">
    <property type="entry name" value="ATPase domain of HSP90 chaperone/DNA topoisomerase II/histidine kinase"/>
    <property type="match status" value="1"/>
</dbReference>
<organism evidence="3 4">
    <name type="scientific">Carboxylicivirga marina</name>
    <dbReference type="NCBI Taxonomy" id="2800988"/>
    <lineage>
        <taxon>Bacteria</taxon>
        <taxon>Pseudomonadati</taxon>
        <taxon>Bacteroidota</taxon>
        <taxon>Bacteroidia</taxon>
        <taxon>Marinilabiliales</taxon>
        <taxon>Marinilabiliaceae</taxon>
        <taxon>Carboxylicivirga</taxon>
    </lineage>
</organism>
<dbReference type="PANTHER" id="PTHR34220:SF7">
    <property type="entry name" value="SENSOR HISTIDINE KINASE YPDA"/>
    <property type="match status" value="1"/>
</dbReference>
<keyword evidence="4" id="KW-1185">Reference proteome</keyword>
<dbReference type="Pfam" id="PF06580">
    <property type="entry name" value="His_kinase"/>
    <property type="match status" value="1"/>
</dbReference>
<keyword evidence="1" id="KW-0472">Membrane</keyword>
<dbReference type="InterPro" id="IPR050640">
    <property type="entry name" value="Bact_2-comp_sensor_kinase"/>
</dbReference>
<evidence type="ECO:0000313" key="3">
    <source>
        <dbReference type="EMBL" id="MBK3516654.1"/>
    </source>
</evidence>
<keyword evidence="1" id="KW-1133">Transmembrane helix</keyword>
<sequence length="348" mass="40587">MNHPIVSELRILKLYALVWLIVCAVHATLNVIIYELPLEPAIIDSLTFTVLMFFLGLSIWFPIFYGDRTKGKLSVAIQILVVGSIIVFLWLFLGYQFLELIFSVEIITELFDRNALIIRATVGGLIFMIFVMIYYMLIFYNELEEKNRQHETMNRLLRETELNALKSQLNPHFLFNSLNSVSSLTITEPDAARTMINKLSEFMRYSLKKNEDALLPLRDELKNIARYLEIEKVRFGDRLLCELEIPNECKDKKVPVLILQPLFENAVKHGVYESIEPVNIRTYCRLIDNELELSIINNYEDDNVQRKGAGVGLDNVRNRLHLIYNRSDLLTINKENHYFEVLIRLPQI</sequence>
<dbReference type="Proteomes" id="UP000605676">
    <property type="component" value="Unassembled WGS sequence"/>
</dbReference>
<feature type="transmembrane region" description="Helical" evidence="1">
    <location>
        <begin position="12"/>
        <end position="34"/>
    </location>
</feature>
<feature type="transmembrane region" description="Helical" evidence="1">
    <location>
        <begin position="117"/>
        <end position="140"/>
    </location>
</feature>
<protein>
    <submittedName>
        <fullName evidence="3">Histidine kinase</fullName>
    </submittedName>
</protein>
<dbReference type="InterPro" id="IPR010559">
    <property type="entry name" value="Sig_transdc_His_kin_internal"/>
</dbReference>
<evidence type="ECO:0000313" key="4">
    <source>
        <dbReference type="Proteomes" id="UP000605676"/>
    </source>
</evidence>
<comment type="caution">
    <text evidence="3">The sequence shown here is derived from an EMBL/GenBank/DDBJ whole genome shotgun (WGS) entry which is preliminary data.</text>
</comment>
<evidence type="ECO:0000259" key="2">
    <source>
        <dbReference type="Pfam" id="PF06580"/>
    </source>
</evidence>
<dbReference type="GO" id="GO:0016301">
    <property type="term" value="F:kinase activity"/>
    <property type="evidence" value="ECO:0007669"/>
    <property type="project" value="UniProtKB-KW"/>
</dbReference>
<keyword evidence="1" id="KW-0812">Transmembrane</keyword>
<feature type="transmembrane region" description="Helical" evidence="1">
    <location>
        <begin position="46"/>
        <end position="65"/>
    </location>
</feature>
<accession>A0ABS1HG55</accession>
<feature type="transmembrane region" description="Helical" evidence="1">
    <location>
        <begin position="77"/>
        <end position="97"/>
    </location>
</feature>
<name>A0ABS1HG55_9BACT</name>
<gene>
    <name evidence="3" type="ORF">JIV24_04815</name>
</gene>
<dbReference type="Gene3D" id="3.30.565.10">
    <property type="entry name" value="Histidine kinase-like ATPase, C-terminal domain"/>
    <property type="match status" value="1"/>
</dbReference>
<keyword evidence="3" id="KW-0418">Kinase</keyword>
<reference evidence="3 4" key="1">
    <citation type="submission" date="2021-01" db="EMBL/GenBank/DDBJ databases">
        <title>Carboxyliciviraga sp.nov., isolated from coastal sediments.</title>
        <authorList>
            <person name="Lu D."/>
            <person name="Zhang T."/>
        </authorList>
    </citation>
    <scope>NUCLEOTIDE SEQUENCE [LARGE SCALE GENOMIC DNA]</scope>
    <source>
        <strain evidence="3 4">N1Y132</strain>
    </source>
</reference>
<dbReference type="PANTHER" id="PTHR34220">
    <property type="entry name" value="SENSOR HISTIDINE KINASE YPDA"/>
    <property type="match status" value="1"/>
</dbReference>
<dbReference type="RefSeq" id="WP_200463880.1">
    <property type="nucleotide sequence ID" value="NZ_JAENRR010000007.1"/>
</dbReference>
<dbReference type="InterPro" id="IPR036890">
    <property type="entry name" value="HATPase_C_sf"/>
</dbReference>